<organism evidence="1">
    <name type="scientific">uncultured Caudovirales phage</name>
    <dbReference type="NCBI Taxonomy" id="2100421"/>
    <lineage>
        <taxon>Viruses</taxon>
        <taxon>Duplodnaviria</taxon>
        <taxon>Heunggongvirae</taxon>
        <taxon>Uroviricota</taxon>
        <taxon>Caudoviricetes</taxon>
        <taxon>Peduoviridae</taxon>
        <taxon>Maltschvirus</taxon>
        <taxon>Maltschvirus maltsch</taxon>
    </lineage>
</organism>
<evidence type="ECO:0000313" key="1">
    <source>
        <dbReference type="EMBL" id="CAB4162037.1"/>
    </source>
</evidence>
<protein>
    <submittedName>
        <fullName evidence="1">Uncharacterized protein</fullName>
    </submittedName>
</protein>
<accession>A0A6J5NSP3</accession>
<sequence length="102" mass="12847">MLDVEFKIKLRYWSSTDYAYLINNSLGWVSDDEKYYVFDNEDDKLKMEQYLEIDRLKKYEQLVRFISNDYYELSYDKIVWQRDDWKKRAMKLIDEDLKWQQE</sequence>
<proteinExistence type="predicted"/>
<name>A0A6J5NSP3_9CAUD</name>
<dbReference type="EMBL" id="LR796734">
    <property type="protein sequence ID" value="CAB4162037.1"/>
    <property type="molecule type" value="Genomic_DNA"/>
</dbReference>
<reference evidence="1" key="1">
    <citation type="submission" date="2020-04" db="EMBL/GenBank/DDBJ databases">
        <authorList>
            <person name="Chiriac C."/>
            <person name="Salcher M."/>
            <person name="Ghai R."/>
            <person name="Kavagutti S V."/>
        </authorList>
    </citation>
    <scope>NUCLEOTIDE SEQUENCE</scope>
</reference>
<gene>
    <name evidence="1" type="ORF">UFOVP787_11</name>
</gene>